<protein>
    <submittedName>
        <fullName evidence="1">3169_t:CDS:1</fullName>
    </submittedName>
</protein>
<organism evidence="1 2">
    <name type="scientific">Ambispora leptoticha</name>
    <dbReference type="NCBI Taxonomy" id="144679"/>
    <lineage>
        <taxon>Eukaryota</taxon>
        <taxon>Fungi</taxon>
        <taxon>Fungi incertae sedis</taxon>
        <taxon>Mucoromycota</taxon>
        <taxon>Glomeromycotina</taxon>
        <taxon>Glomeromycetes</taxon>
        <taxon>Archaeosporales</taxon>
        <taxon>Ambisporaceae</taxon>
        <taxon>Ambispora</taxon>
    </lineage>
</organism>
<sequence length="71" mass="8053">MYAEGAKTLPLRKTKRVVSSSDEPIKLPKIVAEKYSISRAQQTDTTPFNLLWPYFFVITEFKSSATNDALL</sequence>
<proteinExistence type="predicted"/>
<dbReference type="Proteomes" id="UP000789508">
    <property type="component" value="Unassembled WGS sequence"/>
</dbReference>
<dbReference type="AlphaFoldDB" id="A0A9N8WDZ9"/>
<comment type="caution">
    <text evidence="1">The sequence shown here is derived from an EMBL/GenBank/DDBJ whole genome shotgun (WGS) entry which is preliminary data.</text>
</comment>
<dbReference type="EMBL" id="CAJVPS010000429">
    <property type="protein sequence ID" value="CAG8485939.1"/>
    <property type="molecule type" value="Genomic_DNA"/>
</dbReference>
<evidence type="ECO:0000313" key="1">
    <source>
        <dbReference type="EMBL" id="CAG8485939.1"/>
    </source>
</evidence>
<evidence type="ECO:0000313" key="2">
    <source>
        <dbReference type="Proteomes" id="UP000789508"/>
    </source>
</evidence>
<name>A0A9N8WDZ9_9GLOM</name>
<accession>A0A9N8WDZ9</accession>
<gene>
    <name evidence="1" type="ORF">ALEPTO_LOCUS2731</name>
</gene>
<reference evidence="1" key="1">
    <citation type="submission" date="2021-06" db="EMBL/GenBank/DDBJ databases">
        <authorList>
            <person name="Kallberg Y."/>
            <person name="Tangrot J."/>
            <person name="Rosling A."/>
        </authorList>
    </citation>
    <scope>NUCLEOTIDE SEQUENCE</scope>
    <source>
        <strain evidence="1">FL130A</strain>
    </source>
</reference>
<keyword evidence="2" id="KW-1185">Reference proteome</keyword>